<comment type="caution">
    <text evidence="1">The sequence shown here is derived from an EMBL/GenBank/DDBJ whole genome shotgun (WGS) entry which is preliminary data.</text>
</comment>
<accession>A0ACB1A176</accession>
<protein>
    <submittedName>
        <fullName evidence="1">Uncharacterized protein</fullName>
    </submittedName>
</protein>
<organism evidence="1 2">
    <name type="scientific">Meloidogyne enterolobii</name>
    <name type="common">Root-knot nematode worm</name>
    <name type="synonym">Meloidogyne mayaguensis</name>
    <dbReference type="NCBI Taxonomy" id="390850"/>
    <lineage>
        <taxon>Eukaryota</taxon>
        <taxon>Metazoa</taxon>
        <taxon>Ecdysozoa</taxon>
        <taxon>Nematoda</taxon>
        <taxon>Chromadorea</taxon>
        <taxon>Rhabditida</taxon>
        <taxon>Tylenchina</taxon>
        <taxon>Tylenchomorpha</taxon>
        <taxon>Tylenchoidea</taxon>
        <taxon>Meloidogynidae</taxon>
        <taxon>Meloidogyninae</taxon>
        <taxon>Meloidogyne</taxon>
    </lineage>
</organism>
<evidence type="ECO:0000313" key="1">
    <source>
        <dbReference type="EMBL" id="CAK5084948.1"/>
    </source>
</evidence>
<keyword evidence="2" id="KW-1185">Reference proteome</keyword>
<gene>
    <name evidence="1" type="ORF">MENTE1834_LOCUS32361</name>
</gene>
<name>A0ACB1A176_MELEN</name>
<dbReference type="EMBL" id="CAVMJV010000055">
    <property type="protein sequence ID" value="CAK5084948.1"/>
    <property type="molecule type" value="Genomic_DNA"/>
</dbReference>
<dbReference type="Proteomes" id="UP001497535">
    <property type="component" value="Unassembled WGS sequence"/>
</dbReference>
<proteinExistence type="predicted"/>
<sequence>MSGKGEEEITIMAIDKNFWIGKTSVKVSDLEKSHNDIVTLEDSVNRALRHIKREVNQNTEAINKASEDANRNFISLNLNITELNGRVSALEDGVGKNEQNSELDLNENGSSNNRPPRISGVQTAGKNRVMTRKENIDDESEEFNFTINMLTSNAGIEIFGEESVYAFDKWAERFKDYLIVAGRNWTEQEKVARLRLALGDTPRDLQRAHSRSNG</sequence>
<evidence type="ECO:0000313" key="2">
    <source>
        <dbReference type="Proteomes" id="UP001497535"/>
    </source>
</evidence>
<reference evidence="1" key="1">
    <citation type="submission" date="2023-11" db="EMBL/GenBank/DDBJ databases">
        <authorList>
            <person name="Poullet M."/>
        </authorList>
    </citation>
    <scope>NUCLEOTIDE SEQUENCE</scope>
    <source>
        <strain evidence="1">E1834</strain>
    </source>
</reference>